<feature type="domain" description="Enoyl reductase (ER)" evidence="1">
    <location>
        <begin position="7"/>
        <end position="317"/>
    </location>
</feature>
<name>A0A1Y5TBU3_9RHOB</name>
<dbReference type="InterPro" id="IPR051397">
    <property type="entry name" value="Zn-ADH-like_protein"/>
</dbReference>
<dbReference type="InterPro" id="IPR013149">
    <property type="entry name" value="ADH-like_C"/>
</dbReference>
<dbReference type="PANTHER" id="PTHR43677:SF4">
    <property type="entry name" value="QUINONE OXIDOREDUCTASE-LIKE PROTEIN 2"/>
    <property type="match status" value="1"/>
</dbReference>
<dbReference type="GO" id="GO:0016491">
    <property type="term" value="F:oxidoreductase activity"/>
    <property type="evidence" value="ECO:0007669"/>
    <property type="project" value="InterPro"/>
</dbReference>
<dbReference type="SUPFAM" id="SSF50129">
    <property type="entry name" value="GroES-like"/>
    <property type="match status" value="1"/>
</dbReference>
<gene>
    <name evidence="2" type="primary">ppsC</name>
    <name evidence="2" type="ORF">AQS8620_02593</name>
</gene>
<dbReference type="Pfam" id="PF08240">
    <property type="entry name" value="ADH_N"/>
    <property type="match status" value="1"/>
</dbReference>
<dbReference type="Gene3D" id="3.40.50.720">
    <property type="entry name" value="NAD(P)-binding Rossmann-like Domain"/>
    <property type="match status" value="1"/>
</dbReference>
<dbReference type="Proteomes" id="UP000193862">
    <property type="component" value="Unassembled WGS sequence"/>
</dbReference>
<sequence>MRALQVQTLSSPPILCDLPLPTPRGTELRIAVKACALNFADTLMVSGRYQDTPQVPFVLGLEVAGVIDAVGPDVAGFAPGMRVMAYCGSGGLAQFLCVESARVIEIPDSLGFNAAAALQVAYGTSHMALTHKGHLQAGERLVVTGAAGGVGLTAVEIGKQLGAEVIAIARGADKLAIAKSAGADHLIDAQSDDIRAQVLALGGADVVYDAVGSPLFEPLFRATNPDGRILVIGFAGGTVPQVKLNHMLVKNITLSGFYFGAYATFAPEPMRRTLGALAAWVAEGKLHPHISHVLPLERAQEGLDLLRDRGATGKVVIEI</sequence>
<dbReference type="InterPro" id="IPR036291">
    <property type="entry name" value="NAD(P)-bd_dom_sf"/>
</dbReference>
<dbReference type="Gene3D" id="3.90.180.10">
    <property type="entry name" value="Medium-chain alcohol dehydrogenases, catalytic domain"/>
    <property type="match status" value="1"/>
</dbReference>
<keyword evidence="2" id="KW-0808">Transferase</keyword>
<keyword evidence="2" id="KW-0012">Acyltransferase</keyword>
<dbReference type="OrthoDB" id="4190732at2"/>
<dbReference type="InterPro" id="IPR020843">
    <property type="entry name" value="ER"/>
</dbReference>
<keyword evidence="3" id="KW-1185">Reference proteome</keyword>
<evidence type="ECO:0000313" key="3">
    <source>
        <dbReference type="Proteomes" id="UP000193862"/>
    </source>
</evidence>
<accession>A0A1Y5TBU3</accession>
<dbReference type="InterPro" id="IPR011032">
    <property type="entry name" value="GroES-like_sf"/>
</dbReference>
<dbReference type="PANTHER" id="PTHR43677">
    <property type="entry name" value="SHORT-CHAIN DEHYDROGENASE/REDUCTASE"/>
    <property type="match status" value="1"/>
</dbReference>
<dbReference type="GO" id="GO:0004315">
    <property type="term" value="F:3-oxoacyl-[acyl-carrier-protein] synthase activity"/>
    <property type="evidence" value="ECO:0007669"/>
    <property type="project" value="UniProtKB-EC"/>
</dbReference>
<dbReference type="RefSeq" id="WP_085837317.1">
    <property type="nucleotide sequence ID" value="NZ_FWFS01000010.1"/>
</dbReference>
<dbReference type="EMBL" id="FWFS01000010">
    <property type="protein sequence ID" value="SLN58468.1"/>
    <property type="molecule type" value="Genomic_DNA"/>
</dbReference>
<proteinExistence type="predicted"/>
<protein>
    <submittedName>
        <fullName evidence="2">Phthiocerol synthesis polyketide synthase type I PpsC</fullName>
        <ecNumber evidence="2">2.3.1.41</ecNumber>
    </submittedName>
</protein>
<dbReference type="InterPro" id="IPR013154">
    <property type="entry name" value="ADH-like_N"/>
</dbReference>
<dbReference type="SUPFAM" id="SSF51735">
    <property type="entry name" value="NAD(P)-binding Rossmann-fold domains"/>
    <property type="match status" value="1"/>
</dbReference>
<organism evidence="2 3">
    <name type="scientific">Aquimixticola soesokkakensis</name>
    <dbReference type="NCBI Taxonomy" id="1519096"/>
    <lineage>
        <taxon>Bacteria</taxon>
        <taxon>Pseudomonadati</taxon>
        <taxon>Pseudomonadota</taxon>
        <taxon>Alphaproteobacteria</taxon>
        <taxon>Rhodobacterales</taxon>
        <taxon>Paracoccaceae</taxon>
        <taxon>Aquimixticola</taxon>
    </lineage>
</organism>
<reference evidence="2 3" key="1">
    <citation type="submission" date="2017-03" db="EMBL/GenBank/DDBJ databases">
        <authorList>
            <person name="Afonso C.L."/>
            <person name="Miller P.J."/>
            <person name="Scott M.A."/>
            <person name="Spackman E."/>
            <person name="Goraichik I."/>
            <person name="Dimitrov K.M."/>
            <person name="Suarez D.L."/>
            <person name="Swayne D.E."/>
        </authorList>
    </citation>
    <scope>NUCLEOTIDE SEQUENCE [LARGE SCALE GENOMIC DNA]</scope>
    <source>
        <strain evidence="2 3">CECT 8620</strain>
    </source>
</reference>
<dbReference type="SMART" id="SM00829">
    <property type="entry name" value="PKS_ER"/>
    <property type="match status" value="1"/>
</dbReference>
<dbReference type="AlphaFoldDB" id="A0A1Y5TBU3"/>
<evidence type="ECO:0000313" key="2">
    <source>
        <dbReference type="EMBL" id="SLN58468.1"/>
    </source>
</evidence>
<dbReference type="Pfam" id="PF00107">
    <property type="entry name" value="ADH_zinc_N"/>
    <property type="match status" value="1"/>
</dbReference>
<dbReference type="CDD" id="cd08241">
    <property type="entry name" value="QOR1"/>
    <property type="match status" value="1"/>
</dbReference>
<dbReference type="EC" id="2.3.1.41" evidence="2"/>
<evidence type="ECO:0000259" key="1">
    <source>
        <dbReference type="SMART" id="SM00829"/>
    </source>
</evidence>